<reference evidence="2 3" key="1">
    <citation type="submission" date="2024-01" db="EMBL/GenBank/DDBJ databases">
        <title>Genome assemblies of Stephania.</title>
        <authorList>
            <person name="Yang L."/>
        </authorList>
    </citation>
    <scope>NUCLEOTIDE SEQUENCE [LARGE SCALE GENOMIC DNA]</scope>
    <source>
        <strain evidence="2">YNDBR</strain>
        <tissue evidence="2">Leaf</tissue>
    </source>
</reference>
<keyword evidence="1" id="KW-1133">Transmembrane helix</keyword>
<keyword evidence="1" id="KW-0812">Transmembrane</keyword>
<protein>
    <submittedName>
        <fullName evidence="2">Uncharacterized protein</fullName>
    </submittedName>
</protein>
<evidence type="ECO:0000313" key="2">
    <source>
        <dbReference type="EMBL" id="KAK9081858.1"/>
    </source>
</evidence>
<keyword evidence="1" id="KW-0472">Membrane</keyword>
<evidence type="ECO:0000313" key="3">
    <source>
        <dbReference type="Proteomes" id="UP001420932"/>
    </source>
</evidence>
<sequence length="188" mass="21385">MAEAVARDRVEIQQCTWEKKWTCFQLERDFTYLYGRVDIQEQIRVIVTSGPTAIHRNLKEVSEGQVNRTRVSIGVVAGRNRAMTSSHKDLVWNEMCFIRTPLISLIRHILGTTMPHPMIESACVVATRDPNPVAPAFYGLRLLGLLFILFPLTLILVILLDFTYLCSSISCLTECRSTVQQEEDSIAR</sequence>
<evidence type="ECO:0000256" key="1">
    <source>
        <dbReference type="SAM" id="Phobius"/>
    </source>
</evidence>
<dbReference type="AlphaFoldDB" id="A0AAP0DYX9"/>
<gene>
    <name evidence="2" type="ORF">Syun_031778</name>
</gene>
<organism evidence="2 3">
    <name type="scientific">Stephania yunnanensis</name>
    <dbReference type="NCBI Taxonomy" id="152371"/>
    <lineage>
        <taxon>Eukaryota</taxon>
        <taxon>Viridiplantae</taxon>
        <taxon>Streptophyta</taxon>
        <taxon>Embryophyta</taxon>
        <taxon>Tracheophyta</taxon>
        <taxon>Spermatophyta</taxon>
        <taxon>Magnoliopsida</taxon>
        <taxon>Ranunculales</taxon>
        <taxon>Menispermaceae</taxon>
        <taxon>Menispermoideae</taxon>
        <taxon>Cissampelideae</taxon>
        <taxon>Stephania</taxon>
    </lineage>
</organism>
<dbReference type="Proteomes" id="UP001420932">
    <property type="component" value="Unassembled WGS sequence"/>
</dbReference>
<keyword evidence="3" id="KW-1185">Reference proteome</keyword>
<dbReference type="EMBL" id="JBBNAF010000044">
    <property type="protein sequence ID" value="KAK9081858.1"/>
    <property type="molecule type" value="Genomic_DNA"/>
</dbReference>
<comment type="caution">
    <text evidence="2">The sequence shown here is derived from an EMBL/GenBank/DDBJ whole genome shotgun (WGS) entry which is preliminary data.</text>
</comment>
<name>A0AAP0DYX9_9MAGN</name>
<accession>A0AAP0DYX9</accession>
<proteinExistence type="predicted"/>
<feature type="transmembrane region" description="Helical" evidence="1">
    <location>
        <begin position="142"/>
        <end position="165"/>
    </location>
</feature>